<dbReference type="PANTHER" id="PTHR43861:SF6">
    <property type="entry name" value="METHYLTRANSFERASE TYPE 11"/>
    <property type="match status" value="1"/>
</dbReference>
<feature type="domain" description="Methyltransferase type 11" evidence="1">
    <location>
        <begin position="58"/>
        <end position="151"/>
    </location>
</feature>
<evidence type="ECO:0000259" key="1">
    <source>
        <dbReference type="Pfam" id="PF08241"/>
    </source>
</evidence>
<gene>
    <name evidence="2" type="ORF">A2870_02180</name>
</gene>
<sequence length="217" mass="24821">MSIKPIRVPQKKLLEIWKQVPPDYYDSGIKHNLLQKLWHTKKLNEVLKLLPKDVESALDVGCSSGMLTAEIAKALKTKKIIGLDSYEDAISFAKKKYPHIKFVVGDAHKLPFGNNTFGLIVCTETLEHVVDPKKTLTEMKRVLKKEGKAIISMDSGSLLFRTIWYFWTKTKGRVWENAHLHEFNAKLLENLIKESGFKIKKKKYSHLGMSVIFLATV</sequence>
<proteinExistence type="predicted"/>
<dbReference type="InterPro" id="IPR013216">
    <property type="entry name" value="Methyltransf_11"/>
</dbReference>
<dbReference type="SUPFAM" id="SSF53335">
    <property type="entry name" value="S-adenosyl-L-methionine-dependent methyltransferases"/>
    <property type="match status" value="1"/>
</dbReference>
<dbReference type="GO" id="GO:0008757">
    <property type="term" value="F:S-adenosylmethionine-dependent methyltransferase activity"/>
    <property type="evidence" value="ECO:0007669"/>
    <property type="project" value="InterPro"/>
</dbReference>
<dbReference type="CDD" id="cd02440">
    <property type="entry name" value="AdoMet_MTases"/>
    <property type="match status" value="1"/>
</dbReference>
<evidence type="ECO:0000313" key="3">
    <source>
        <dbReference type="Proteomes" id="UP000179102"/>
    </source>
</evidence>
<dbReference type="Pfam" id="PF08241">
    <property type="entry name" value="Methyltransf_11"/>
    <property type="match status" value="1"/>
</dbReference>
<accession>A0A1F5G402</accession>
<protein>
    <recommendedName>
        <fullName evidence="1">Methyltransferase type 11 domain-containing protein</fullName>
    </recommendedName>
</protein>
<reference evidence="2 3" key="1">
    <citation type="journal article" date="2016" name="Nat. Commun.">
        <title>Thousands of microbial genomes shed light on interconnected biogeochemical processes in an aquifer system.</title>
        <authorList>
            <person name="Anantharaman K."/>
            <person name="Brown C.T."/>
            <person name="Hug L.A."/>
            <person name="Sharon I."/>
            <person name="Castelle C.J."/>
            <person name="Probst A.J."/>
            <person name="Thomas B.C."/>
            <person name="Singh A."/>
            <person name="Wilkins M.J."/>
            <person name="Karaoz U."/>
            <person name="Brodie E.L."/>
            <person name="Williams K.H."/>
            <person name="Hubbard S.S."/>
            <person name="Banfield J.F."/>
        </authorList>
    </citation>
    <scope>NUCLEOTIDE SEQUENCE [LARGE SCALE GENOMIC DNA]</scope>
</reference>
<evidence type="ECO:0000313" key="2">
    <source>
        <dbReference type="EMBL" id="OGD86578.1"/>
    </source>
</evidence>
<dbReference type="EMBL" id="MFAZ01000040">
    <property type="protein sequence ID" value="OGD86578.1"/>
    <property type="molecule type" value="Genomic_DNA"/>
</dbReference>
<dbReference type="Proteomes" id="UP000179102">
    <property type="component" value="Unassembled WGS sequence"/>
</dbReference>
<dbReference type="AlphaFoldDB" id="A0A1F5G402"/>
<dbReference type="Gene3D" id="3.40.50.150">
    <property type="entry name" value="Vaccinia Virus protein VP39"/>
    <property type="match status" value="1"/>
</dbReference>
<comment type="caution">
    <text evidence="2">The sequence shown here is derived from an EMBL/GenBank/DDBJ whole genome shotgun (WGS) entry which is preliminary data.</text>
</comment>
<dbReference type="InterPro" id="IPR029063">
    <property type="entry name" value="SAM-dependent_MTases_sf"/>
</dbReference>
<organism evidence="2 3">
    <name type="scientific">Candidatus Curtissbacteria bacterium RIFCSPHIGHO2_01_FULL_41_11</name>
    <dbReference type="NCBI Taxonomy" id="1797711"/>
    <lineage>
        <taxon>Bacteria</taxon>
        <taxon>Candidatus Curtissiibacteriota</taxon>
    </lineage>
</organism>
<name>A0A1F5G402_9BACT</name>
<dbReference type="STRING" id="1797711.A2870_02180"/>
<dbReference type="PANTHER" id="PTHR43861">
    <property type="entry name" value="TRANS-ACONITATE 2-METHYLTRANSFERASE-RELATED"/>
    <property type="match status" value="1"/>
</dbReference>